<evidence type="ECO:0000313" key="3">
    <source>
        <dbReference type="Proteomes" id="UP000239685"/>
    </source>
</evidence>
<dbReference type="AlphaFoldDB" id="A0A855N7C4"/>
<comment type="caution">
    <text evidence="2">The sequence shown here is derived from an EMBL/GenBank/DDBJ whole genome shotgun (WGS) entry which is preliminary data.</text>
</comment>
<accession>A0A855N7C4</accession>
<gene>
    <name evidence="2" type="ORF">CDQ78_08845</name>
</gene>
<evidence type="ECO:0000256" key="1">
    <source>
        <dbReference type="SAM" id="Phobius"/>
    </source>
</evidence>
<feature type="transmembrane region" description="Helical" evidence="1">
    <location>
        <begin position="437"/>
        <end position="461"/>
    </location>
</feature>
<feature type="transmembrane region" description="Helical" evidence="1">
    <location>
        <begin position="473"/>
        <end position="494"/>
    </location>
</feature>
<dbReference type="RefSeq" id="WP_104064666.1">
    <property type="nucleotide sequence ID" value="NZ_NIQH01000012.1"/>
</dbReference>
<proteinExistence type="predicted"/>
<dbReference type="Proteomes" id="UP000239685">
    <property type="component" value="Unassembled WGS sequence"/>
</dbReference>
<protein>
    <submittedName>
        <fullName evidence="2">Uncharacterized protein</fullName>
    </submittedName>
</protein>
<evidence type="ECO:0000313" key="2">
    <source>
        <dbReference type="EMBL" id="PPB70412.1"/>
    </source>
</evidence>
<feature type="transmembrane region" description="Helical" evidence="1">
    <location>
        <begin position="398"/>
        <end position="425"/>
    </location>
</feature>
<organism evidence="2 3">
    <name type="scientific">Campylobacter hyointestinalis subsp. hyointestinalis</name>
    <dbReference type="NCBI Taxonomy" id="91352"/>
    <lineage>
        <taxon>Bacteria</taxon>
        <taxon>Pseudomonadati</taxon>
        <taxon>Campylobacterota</taxon>
        <taxon>Epsilonproteobacteria</taxon>
        <taxon>Campylobacterales</taxon>
        <taxon>Campylobacteraceae</taxon>
        <taxon>Campylobacter</taxon>
    </lineage>
</organism>
<keyword evidence="1" id="KW-0812">Transmembrane</keyword>
<dbReference type="EMBL" id="NIQP01000012">
    <property type="protein sequence ID" value="PPB70412.1"/>
    <property type="molecule type" value="Genomic_DNA"/>
</dbReference>
<keyword evidence="1" id="KW-1133">Transmembrane helix</keyword>
<reference evidence="2 3" key="1">
    <citation type="submission" date="2017-06" db="EMBL/GenBank/DDBJ databases">
        <title>Updating the genomic taxonomy and epidemiology of Campylobacter hyointestinalis; discovery in New Zealand farmed ruminants.</title>
        <authorList>
            <person name="Wilkinson D.A."/>
            <person name="Fayaz A."/>
            <person name="Biggs P.J."/>
            <person name="Midwinter A.C."/>
        </authorList>
    </citation>
    <scope>NUCLEOTIDE SEQUENCE [LARGE SCALE GENOMIC DNA]</scope>
    <source>
        <strain evidence="2 3">S1614a</strain>
    </source>
</reference>
<name>A0A855N7C4_CAMHY</name>
<sequence length="722" mass="79407">MNNKTWITGYRPAGVPYVEQFKNLLLSRTKSCNKMLELLHLQLIRKGLAGGSFYRFYHPTLKQNLYFNSHYWIKSPDPSPYSYHSRTALGLNQYFVGQSPYRHYQGNLKDGIYHDDCEIWAGMSMDRFKNFTNLSVNGYSTYRYRDDDGEETGYSFNMWYIVDNNGNMVFMSAPKSFVENRKFSLIYKVTRSRQEGVRFSESTIRFDWTYYTKVYEQIMVNGRQVIRDTGETSSFTIKRLTYIPSSSDDVDGSYKQNVSGHMQQDYISAHMSVKQIYSYGGLETGLGSDHTKYIEYWNHADVVTSGGYDLQVSFTDANSSLSYTLYPVGISGEYIIFNDGRLGKFNSSFYTANEFGMSLTETFYSSNNMPTRGSFKWYKEWASHYYLYVNEDKGVPGWVFPIAAIVILIASIWTGGAAAASAGAAMGAASATAVNAVVMLTYASFMFMGLGLIATASAMLGLGGKGALRAGKIFGGISSILGIASAITSVWNSFSSQLASNASKLSASAAASNSGLSQTASLYTTTGSANASAIGSNLATSSALPGGFSMVSGNSGTFIISSSGLATNVSTGATMAITGSNSIFSGMSSVNVFTNNITISSITGGNMLYSPVTANALMPSVFTGSGISNNQFSNILSKFQDLYKAYGDTRDIFKSPNRYADDEMPDNEDNPKINFIPMNTELIKRKNYSISEDYDLGLEKGTLMYLPSVREKIKLIERTQNG</sequence>
<keyword evidence="1" id="KW-0472">Membrane</keyword>